<evidence type="ECO:0000256" key="2">
    <source>
        <dbReference type="ARBA" id="ARBA00022692"/>
    </source>
</evidence>
<accession>A0AAV9C4X1</accession>
<evidence type="ECO:0000256" key="3">
    <source>
        <dbReference type="ARBA" id="ARBA00022989"/>
    </source>
</evidence>
<evidence type="ECO:0000256" key="5">
    <source>
        <dbReference type="SAM" id="Phobius"/>
    </source>
</evidence>
<comment type="caution">
    <text evidence="6">The sequence shown here is derived from an EMBL/GenBank/DDBJ whole genome shotgun (WGS) entry which is preliminary data.</text>
</comment>
<reference evidence="6" key="1">
    <citation type="journal article" date="2023" name="Nat. Commun.">
        <title>Diploid and tetraploid genomes of Acorus and the evolution of monocots.</title>
        <authorList>
            <person name="Ma L."/>
            <person name="Liu K.W."/>
            <person name="Li Z."/>
            <person name="Hsiao Y.Y."/>
            <person name="Qi Y."/>
            <person name="Fu T."/>
            <person name="Tang G.D."/>
            <person name="Zhang D."/>
            <person name="Sun W.H."/>
            <person name="Liu D.K."/>
            <person name="Li Y."/>
            <person name="Chen G.Z."/>
            <person name="Liu X.D."/>
            <person name="Liao X.Y."/>
            <person name="Jiang Y.T."/>
            <person name="Yu X."/>
            <person name="Hao Y."/>
            <person name="Huang J."/>
            <person name="Zhao X.W."/>
            <person name="Ke S."/>
            <person name="Chen Y.Y."/>
            <person name="Wu W.L."/>
            <person name="Hsu J.L."/>
            <person name="Lin Y.F."/>
            <person name="Huang M.D."/>
            <person name="Li C.Y."/>
            <person name="Huang L."/>
            <person name="Wang Z.W."/>
            <person name="Zhao X."/>
            <person name="Zhong W.Y."/>
            <person name="Peng D.H."/>
            <person name="Ahmad S."/>
            <person name="Lan S."/>
            <person name="Zhang J.S."/>
            <person name="Tsai W.C."/>
            <person name="Van de Peer Y."/>
            <person name="Liu Z.J."/>
        </authorList>
    </citation>
    <scope>NUCLEOTIDE SEQUENCE</scope>
    <source>
        <strain evidence="6">CP</strain>
    </source>
</reference>
<gene>
    <name evidence="6" type="primary">ZIP6</name>
    <name evidence="6" type="ORF">QJS10_CPB21g01339</name>
</gene>
<dbReference type="InterPro" id="IPR003689">
    <property type="entry name" value="ZIP"/>
</dbReference>
<feature type="transmembrane region" description="Helical" evidence="5">
    <location>
        <begin position="12"/>
        <end position="31"/>
    </location>
</feature>
<dbReference type="Pfam" id="PF02535">
    <property type="entry name" value="Zip"/>
    <property type="match status" value="1"/>
</dbReference>
<keyword evidence="2 5" id="KW-0812">Transmembrane</keyword>
<evidence type="ECO:0000256" key="4">
    <source>
        <dbReference type="ARBA" id="ARBA00023136"/>
    </source>
</evidence>
<sequence length="125" mass="13903">MSQNVCTLRSLVAALTIHQIFGGMVVGGYIAQAGFNLGMTMSMCTMFSVTTLIGIILGKHIFYLMEYNDSRAHYRLGYSDTWCSIVTFIEVDLFHNKAISSKPWLQKASYTALVLRFASVSVLAF</sequence>
<protein>
    <submittedName>
        <fullName evidence="6">Zinc transporter 6</fullName>
    </submittedName>
</protein>
<feature type="transmembrane region" description="Helical" evidence="5">
    <location>
        <begin position="37"/>
        <end position="57"/>
    </location>
</feature>
<reference evidence="6" key="2">
    <citation type="submission" date="2023-06" db="EMBL/GenBank/DDBJ databases">
        <authorList>
            <person name="Ma L."/>
            <person name="Liu K.-W."/>
            <person name="Li Z."/>
            <person name="Hsiao Y.-Y."/>
            <person name="Qi Y."/>
            <person name="Fu T."/>
            <person name="Tang G."/>
            <person name="Zhang D."/>
            <person name="Sun W.-H."/>
            <person name="Liu D.-K."/>
            <person name="Li Y."/>
            <person name="Chen G.-Z."/>
            <person name="Liu X.-D."/>
            <person name="Liao X.-Y."/>
            <person name="Jiang Y.-T."/>
            <person name="Yu X."/>
            <person name="Hao Y."/>
            <person name="Huang J."/>
            <person name="Zhao X.-W."/>
            <person name="Ke S."/>
            <person name="Chen Y.-Y."/>
            <person name="Wu W.-L."/>
            <person name="Hsu J.-L."/>
            <person name="Lin Y.-F."/>
            <person name="Huang M.-D."/>
            <person name="Li C.-Y."/>
            <person name="Huang L."/>
            <person name="Wang Z.-W."/>
            <person name="Zhao X."/>
            <person name="Zhong W.-Y."/>
            <person name="Peng D.-H."/>
            <person name="Ahmad S."/>
            <person name="Lan S."/>
            <person name="Zhang J.-S."/>
            <person name="Tsai W.-C."/>
            <person name="Van De Peer Y."/>
            <person name="Liu Z.-J."/>
        </authorList>
    </citation>
    <scope>NUCLEOTIDE SEQUENCE</scope>
    <source>
        <strain evidence="6">CP</strain>
        <tissue evidence="6">Leaves</tissue>
    </source>
</reference>
<comment type="subcellular location">
    <subcellularLocation>
        <location evidence="1">Membrane</location>
        <topology evidence="1">Multi-pass membrane protein</topology>
    </subcellularLocation>
</comment>
<evidence type="ECO:0000313" key="7">
    <source>
        <dbReference type="Proteomes" id="UP001180020"/>
    </source>
</evidence>
<dbReference type="EMBL" id="JAUJYO010000021">
    <property type="protein sequence ID" value="KAK1283767.1"/>
    <property type="molecule type" value="Genomic_DNA"/>
</dbReference>
<dbReference type="GO" id="GO:0016020">
    <property type="term" value="C:membrane"/>
    <property type="evidence" value="ECO:0007669"/>
    <property type="project" value="UniProtKB-SubCell"/>
</dbReference>
<proteinExistence type="predicted"/>
<evidence type="ECO:0000256" key="1">
    <source>
        <dbReference type="ARBA" id="ARBA00004141"/>
    </source>
</evidence>
<dbReference type="Proteomes" id="UP001180020">
    <property type="component" value="Unassembled WGS sequence"/>
</dbReference>
<keyword evidence="7" id="KW-1185">Reference proteome</keyword>
<keyword evidence="4 5" id="KW-0472">Membrane</keyword>
<name>A0AAV9C4X1_ACOCL</name>
<organism evidence="6 7">
    <name type="scientific">Acorus calamus</name>
    <name type="common">Sweet flag</name>
    <dbReference type="NCBI Taxonomy" id="4465"/>
    <lineage>
        <taxon>Eukaryota</taxon>
        <taxon>Viridiplantae</taxon>
        <taxon>Streptophyta</taxon>
        <taxon>Embryophyta</taxon>
        <taxon>Tracheophyta</taxon>
        <taxon>Spermatophyta</taxon>
        <taxon>Magnoliopsida</taxon>
        <taxon>Liliopsida</taxon>
        <taxon>Acoraceae</taxon>
        <taxon>Acorus</taxon>
    </lineage>
</organism>
<evidence type="ECO:0000313" key="6">
    <source>
        <dbReference type="EMBL" id="KAK1283767.1"/>
    </source>
</evidence>
<dbReference type="GO" id="GO:0046873">
    <property type="term" value="F:metal ion transmembrane transporter activity"/>
    <property type="evidence" value="ECO:0007669"/>
    <property type="project" value="InterPro"/>
</dbReference>
<keyword evidence="3 5" id="KW-1133">Transmembrane helix</keyword>
<dbReference type="AlphaFoldDB" id="A0AAV9C4X1"/>